<reference evidence="3 4" key="1">
    <citation type="journal article" date="2019" name="Int. J. Syst. Evol. Microbiol.">
        <title>The Global Catalogue of Microorganisms (GCM) 10K type strain sequencing project: providing services to taxonomists for standard genome sequencing and annotation.</title>
        <authorList>
            <consortium name="The Broad Institute Genomics Platform"/>
            <consortium name="The Broad Institute Genome Sequencing Center for Infectious Disease"/>
            <person name="Wu L."/>
            <person name="Ma J."/>
        </authorList>
    </citation>
    <scope>NUCLEOTIDE SEQUENCE [LARGE SCALE GENOMIC DNA]</scope>
    <source>
        <strain evidence="3 4">JCM 14718</strain>
    </source>
</reference>
<feature type="chain" id="PRO_5046221724" evidence="1">
    <location>
        <begin position="34"/>
        <end position="198"/>
    </location>
</feature>
<organism evidence="3 4">
    <name type="scientific">Fodinicola feengrottensis</name>
    <dbReference type="NCBI Taxonomy" id="435914"/>
    <lineage>
        <taxon>Bacteria</taxon>
        <taxon>Bacillati</taxon>
        <taxon>Actinomycetota</taxon>
        <taxon>Actinomycetes</taxon>
        <taxon>Mycobacteriales</taxon>
        <taxon>Fodinicola</taxon>
    </lineage>
</organism>
<keyword evidence="1" id="KW-0732">Signal</keyword>
<dbReference type="Gene3D" id="3.40.50.150">
    <property type="entry name" value="Vaccinia Virus protein VP39"/>
    <property type="match status" value="1"/>
</dbReference>
<dbReference type="GO" id="GO:0008168">
    <property type="term" value="F:methyltransferase activity"/>
    <property type="evidence" value="ECO:0007669"/>
    <property type="project" value="UniProtKB-KW"/>
</dbReference>
<evidence type="ECO:0000313" key="4">
    <source>
        <dbReference type="Proteomes" id="UP001500618"/>
    </source>
</evidence>
<dbReference type="Proteomes" id="UP001500618">
    <property type="component" value="Unassembled WGS sequence"/>
</dbReference>
<sequence>MTAPSSDARLFLREFVRSPLTTAAVLPSSPALAAAMTAPIAAMAESVVPVVVELGPGTGAFTGAIRRQLAGRGRHLAIELSDVMADVLTARYPEVDVVRTDANDLCQVLADRDLPAADAVVSGLPWAAYSGPLIRTIAGSLAPNGTFTQFAYTWSRWAPPARRLLAGLRAAFDEVEVSRTVWRNVPPAVVYLARGPKS</sequence>
<keyword evidence="4" id="KW-1185">Reference proteome</keyword>
<proteinExistence type="predicted"/>
<keyword evidence="3" id="KW-0489">Methyltransferase</keyword>
<dbReference type="SUPFAM" id="SSF53335">
    <property type="entry name" value="S-adenosyl-L-methionine-dependent methyltransferases"/>
    <property type="match status" value="1"/>
</dbReference>
<feature type="signal peptide" evidence="1">
    <location>
        <begin position="1"/>
        <end position="33"/>
    </location>
</feature>
<feature type="domain" description="Methyltransferase type 11" evidence="2">
    <location>
        <begin position="53"/>
        <end position="147"/>
    </location>
</feature>
<name>A0ABN2IT16_9ACTN</name>
<dbReference type="InterPro" id="IPR013216">
    <property type="entry name" value="Methyltransf_11"/>
</dbReference>
<protein>
    <submittedName>
        <fullName evidence="3">Methyltransferase domain-containing protein</fullName>
    </submittedName>
</protein>
<dbReference type="GO" id="GO:0032259">
    <property type="term" value="P:methylation"/>
    <property type="evidence" value="ECO:0007669"/>
    <property type="project" value="UniProtKB-KW"/>
</dbReference>
<comment type="caution">
    <text evidence="3">The sequence shown here is derived from an EMBL/GenBank/DDBJ whole genome shotgun (WGS) entry which is preliminary data.</text>
</comment>
<accession>A0ABN2IT16</accession>
<dbReference type="Pfam" id="PF08241">
    <property type="entry name" value="Methyltransf_11"/>
    <property type="match status" value="1"/>
</dbReference>
<dbReference type="CDD" id="cd02440">
    <property type="entry name" value="AdoMet_MTases"/>
    <property type="match status" value="1"/>
</dbReference>
<dbReference type="RefSeq" id="WP_344314480.1">
    <property type="nucleotide sequence ID" value="NZ_BAAANY010000037.1"/>
</dbReference>
<keyword evidence="3" id="KW-0808">Transferase</keyword>
<evidence type="ECO:0000256" key="1">
    <source>
        <dbReference type="SAM" id="SignalP"/>
    </source>
</evidence>
<evidence type="ECO:0000259" key="2">
    <source>
        <dbReference type="Pfam" id="PF08241"/>
    </source>
</evidence>
<evidence type="ECO:0000313" key="3">
    <source>
        <dbReference type="EMBL" id="GAA1711213.1"/>
    </source>
</evidence>
<dbReference type="EMBL" id="BAAANY010000037">
    <property type="protein sequence ID" value="GAA1711213.1"/>
    <property type="molecule type" value="Genomic_DNA"/>
</dbReference>
<gene>
    <name evidence="3" type="ORF">GCM10009765_70580</name>
</gene>
<dbReference type="InterPro" id="IPR029063">
    <property type="entry name" value="SAM-dependent_MTases_sf"/>
</dbReference>